<dbReference type="InParanoid" id="B7P848"/>
<accession>B7P848</accession>
<sequence>MLVLDTFRGHICPGVNKAIQEAGTNLIVIPGGMTSQPLEVTINKPFKVRVAVLYKEWLARDNAAMTPTGHQKKAPCSEGTPWIKDAWEDLPATIIQIAFKICCISNALDGT</sequence>
<evidence type="ECO:0000313" key="4">
    <source>
        <dbReference type="Proteomes" id="UP000001555"/>
    </source>
</evidence>
<reference evidence="2 4" key="1">
    <citation type="submission" date="2008-03" db="EMBL/GenBank/DDBJ databases">
        <title>Annotation of Ixodes scapularis.</title>
        <authorList>
            <consortium name="Ixodes scapularis Genome Project Consortium"/>
            <person name="Caler E."/>
            <person name="Hannick L.I."/>
            <person name="Bidwell S."/>
            <person name="Joardar V."/>
            <person name="Thiagarajan M."/>
            <person name="Amedeo P."/>
            <person name="Galinsky K.J."/>
            <person name="Schobel S."/>
            <person name="Inman J."/>
            <person name="Hostetler J."/>
            <person name="Miller J."/>
            <person name="Hammond M."/>
            <person name="Megy K."/>
            <person name="Lawson D."/>
            <person name="Kodira C."/>
            <person name="Sutton G."/>
            <person name="Meyer J."/>
            <person name="Hill C.A."/>
            <person name="Birren B."/>
            <person name="Nene V."/>
            <person name="Collins F."/>
            <person name="Alarcon-Chaidez F."/>
            <person name="Wikel S."/>
            <person name="Strausberg R."/>
        </authorList>
    </citation>
    <scope>NUCLEOTIDE SEQUENCE [LARGE SCALE GENOMIC DNA]</scope>
    <source>
        <strain evidence="4">Wikel</strain>
        <strain evidence="2">Wikel colony</strain>
    </source>
</reference>
<feature type="domain" description="DDE-1" evidence="1">
    <location>
        <begin position="1"/>
        <end position="99"/>
    </location>
</feature>
<evidence type="ECO:0000313" key="3">
    <source>
        <dbReference type="EnsemblMetazoa" id="ISCW002841-PA"/>
    </source>
</evidence>
<dbReference type="EMBL" id="DS655375">
    <property type="protein sequence ID" value="EEC02770.1"/>
    <property type="molecule type" value="Genomic_DNA"/>
</dbReference>
<dbReference type="EMBL" id="ABJB010943544">
    <property type="status" value="NOT_ANNOTATED_CDS"/>
    <property type="molecule type" value="Genomic_DNA"/>
</dbReference>
<evidence type="ECO:0000259" key="1">
    <source>
        <dbReference type="Pfam" id="PF03184"/>
    </source>
</evidence>
<name>B7P848_IXOSC</name>
<dbReference type="InterPro" id="IPR004875">
    <property type="entry name" value="DDE_SF_endonuclease_dom"/>
</dbReference>
<dbReference type="HOGENOM" id="CLU_2161103_0_0_1"/>
<dbReference type="Pfam" id="PF03184">
    <property type="entry name" value="DDE_1"/>
    <property type="match status" value="1"/>
</dbReference>
<dbReference type="EnsemblMetazoa" id="ISCW002841-RA">
    <property type="protein sequence ID" value="ISCW002841-PA"/>
    <property type="gene ID" value="ISCW002841"/>
</dbReference>
<organism>
    <name type="scientific">Ixodes scapularis</name>
    <name type="common">Black-legged tick</name>
    <name type="synonym">Deer tick</name>
    <dbReference type="NCBI Taxonomy" id="6945"/>
    <lineage>
        <taxon>Eukaryota</taxon>
        <taxon>Metazoa</taxon>
        <taxon>Ecdysozoa</taxon>
        <taxon>Arthropoda</taxon>
        <taxon>Chelicerata</taxon>
        <taxon>Arachnida</taxon>
        <taxon>Acari</taxon>
        <taxon>Parasitiformes</taxon>
        <taxon>Ixodida</taxon>
        <taxon>Ixodoidea</taxon>
        <taxon>Ixodidae</taxon>
        <taxon>Ixodinae</taxon>
        <taxon>Ixodes</taxon>
    </lineage>
</organism>
<dbReference type="GO" id="GO:0003676">
    <property type="term" value="F:nucleic acid binding"/>
    <property type="evidence" value="ECO:0007669"/>
    <property type="project" value="InterPro"/>
</dbReference>
<keyword evidence="4" id="KW-1185">Reference proteome</keyword>
<dbReference type="AlphaFoldDB" id="B7P848"/>
<evidence type="ECO:0000313" key="2">
    <source>
        <dbReference type="EMBL" id="EEC02770.1"/>
    </source>
</evidence>
<reference evidence="3" key="2">
    <citation type="submission" date="2020-05" db="UniProtKB">
        <authorList>
            <consortium name="EnsemblMetazoa"/>
        </authorList>
    </citation>
    <scope>IDENTIFICATION</scope>
    <source>
        <strain evidence="3">wikel</strain>
    </source>
</reference>
<proteinExistence type="predicted"/>
<dbReference type="Proteomes" id="UP000001555">
    <property type="component" value="Unassembled WGS sequence"/>
</dbReference>
<dbReference type="STRING" id="6945.B7P848"/>
<gene>
    <name evidence="2" type="ORF">IscW_ISCW002841</name>
</gene>
<dbReference type="VEuPathDB" id="VectorBase:ISCI002841"/>
<protein>
    <submittedName>
        <fullName evidence="2 3">POGO family transposase, putative</fullName>
    </submittedName>
</protein>
<dbReference type="PaxDb" id="6945-B7P848"/>
<dbReference type="VEuPathDB" id="VectorBase:ISCW002841"/>